<dbReference type="EMBL" id="BLIV01000003">
    <property type="protein sequence ID" value="GFE50405.1"/>
    <property type="molecule type" value="Genomic_DNA"/>
</dbReference>
<keyword evidence="2" id="KW-1185">Reference proteome</keyword>
<dbReference type="Proteomes" id="UP000436522">
    <property type="component" value="Unassembled WGS sequence"/>
</dbReference>
<comment type="caution">
    <text evidence="1">The sequence shown here is derived from an EMBL/GenBank/DDBJ whole genome shotgun (WGS) entry which is preliminary data.</text>
</comment>
<sequence length="159" mass="16952">MTPQAQNRGGASIGVLMHFEPWEADLIVTLRLWCDSPEGQAKVWNEFALTLPKGKAAEEMRAFEQLVSTVAAYAHRPLVRHGVGCACVGADEGVFAHLVRVACDGDLGEAAQVATLLVTAAQAERVAILAAQVGCARKSITRALTAHQAERADNVITLH</sequence>
<accession>A0A640VU43</accession>
<reference evidence="1 2" key="1">
    <citation type="submission" date="2019-12" db="EMBL/GenBank/DDBJ databases">
        <title>Roseobacter cerasinus sp. nov., isolated from seawater around aquaculture.</title>
        <authorList>
            <person name="Muramatsu S."/>
            <person name="Takabe Y."/>
            <person name="Mori K."/>
            <person name="Takaichi S."/>
            <person name="Hanada S."/>
        </authorList>
    </citation>
    <scope>NUCLEOTIDE SEQUENCE [LARGE SCALE GENOMIC DNA]</scope>
    <source>
        <strain evidence="1 2">AI77</strain>
    </source>
</reference>
<dbReference type="AlphaFoldDB" id="A0A640VU43"/>
<evidence type="ECO:0000313" key="1">
    <source>
        <dbReference type="EMBL" id="GFE50405.1"/>
    </source>
</evidence>
<dbReference type="RefSeq" id="WP_159977058.1">
    <property type="nucleotide sequence ID" value="NZ_BLIV01000003.1"/>
</dbReference>
<dbReference type="OrthoDB" id="7874397at2"/>
<proteinExistence type="predicted"/>
<protein>
    <submittedName>
        <fullName evidence="1">Uncharacterized protein</fullName>
    </submittedName>
</protein>
<gene>
    <name evidence="1" type="ORF">So717_21580</name>
</gene>
<name>A0A640VU43_9RHOB</name>
<organism evidence="1 2">
    <name type="scientific">Roseobacter cerasinus</name>
    <dbReference type="NCBI Taxonomy" id="2602289"/>
    <lineage>
        <taxon>Bacteria</taxon>
        <taxon>Pseudomonadati</taxon>
        <taxon>Pseudomonadota</taxon>
        <taxon>Alphaproteobacteria</taxon>
        <taxon>Rhodobacterales</taxon>
        <taxon>Roseobacteraceae</taxon>
        <taxon>Roseobacter</taxon>
    </lineage>
</organism>
<evidence type="ECO:0000313" key="2">
    <source>
        <dbReference type="Proteomes" id="UP000436522"/>
    </source>
</evidence>